<evidence type="ECO:0000256" key="4">
    <source>
        <dbReference type="SAM" id="Phobius"/>
    </source>
</evidence>
<gene>
    <name evidence="5" type="ORF">ACD_49C00079G0018</name>
</gene>
<dbReference type="GO" id="GO:0032259">
    <property type="term" value="P:methylation"/>
    <property type="evidence" value="ECO:0007669"/>
    <property type="project" value="UniProtKB-KW"/>
</dbReference>
<dbReference type="PANTHER" id="PTHR13610">
    <property type="entry name" value="METHYLTRANSFERASE DOMAIN-CONTAINING PROTEIN"/>
    <property type="match status" value="1"/>
</dbReference>
<evidence type="ECO:0000256" key="2">
    <source>
        <dbReference type="ARBA" id="ARBA00022679"/>
    </source>
</evidence>
<dbReference type="SUPFAM" id="SSF53335">
    <property type="entry name" value="S-adenosyl-L-methionine-dependent methyltransferases"/>
    <property type="match status" value="1"/>
</dbReference>
<organism evidence="5">
    <name type="scientific">uncultured bacterium</name>
    <name type="common">gcode 4</name>
    <dbReference type="NCBI Taxonomy" id="1234023"/>
    <lineage>
        <taxon>Bacteria</taxon>
        <taxon>environmental samples</taxon>
    </lineage>
</organism>
<dbReference type="Gene3D" id="3.40.50.150">
    <property type="entry name" value="Vaccinia Virus protein VP39"/>
    <property type="match status" value="1"/>
</dbReference>
<dbReference type="GO" id="GO:0016279">
    <property type="term" value="F:protein-lysine N-methyltransferase activity"/>
    <property type="evidence" value="ECO:0007669"/>
    <property type="project" value="InterPro"/>
</dbReference>
<keyword evidence="3" id="KW-0949">S-adenosyl-L-methionine</keyword>
<name>K2BUD2_9BACT</name>
<dbReference type="AlphaFoldDB" id="K2BUD2"/>
<evidence type="ECO:0000256" key="3">
    <source>
        <dbReference type="ARBA" id="ARBA00022691"/>
    </source>
</evidence>
<comment type="caution">
    <text evidence="5">The sequence shown here is derived from an EMBL/GenBank/DDBJ whole genome shotgun (WGS) entry which is preliminary data.</text>
</comment>
<protein>
    <recommendedName>
        <fullName evidence="6">Methyltransferase type 12</fullName>
    </recommendedName>
</protein>
<keyword evidence="4" id="KW-1133">Transmembrane helix</keyword>
<keyword evidence="4" id="KW-0472">Membrane</keyword>
<sequence length="193" mass="23278">MFLFILLIKVILASFYFIIILLTSFYLIGSFIAIIQTKWVPYVPSYDKDIATMKEKLKLENTWSIIDLGCWDGKALRFFVKNYWFKKAVGYDLNLPAILFWKFLNKNKKIKNVKLINKNFIWVDLAWYDYVFVYLLTEYLVKIEDYVFSSIGDNTIIISNAFKFKKHEPFEIIKDNYWKDRFMFYKKSDLYSP</sequence>
<proteinExistence type="predicted"/>
<evidence type="ECO:0008006" key="6">
    <source>
        <dbReference type="Google" id="ProtNLM"/>
    </source>
</evidence>
<keyword evidence="1" id="KW-0489">Methyltransferase</keyword>
<keyword evidence="4" id="KW-0812">Transmembrane</keyword>
<dbReference type="InterPro" id="IPR029063">
    <property type="entry name" value="SAM-dependent_MTases_sf"/>
</dbReference>
<dbReference type="PANTHER" id="PTHR13610:SF9">
    <property type="entry name" value="FI06469P"/>
    <property type="match status" value="1"/>
</dbReference>
<dbReference type="InterPro" id="IPR026170">
    <property type="entry name" value="FAM173A/B"/>
</dbReference>
<keyword evidence="2" id="KW-0808">Transferase</keyword>
<evidence type="ECO:0000256" key="1">
    <source>
        <dbReference type="ARBA" id="ARBA00022603"/>
    </source>
</evidence>
<reference evidence="5" key="1">
    <citation type="journal article" date="2012" name="Science">
        <title>Fermentation, hydrogen, and sulfur metabolism in multiple uncultivated bacterial phyla.</title>
        <authorList>
            <person name="Wrighton K.C."/>
            <person name="Thomas B.C."/>
            <person name="Sharon I."/>
            <person name="Miller C.S."/>
            <person name="Castelle C.J."/>
            <person name="VerBerkmoes N.C."/>
            <person name="Wilkins M.J."/>
            <person name="Hettich R.L."/>
            <person name="Lipton M.S."/>
            <person name="Williams K.H."/>
            <person name="Long P.E."/>
            <person name="Banfield J.F."/>
        </authorList>
    </citation>
    <scope>NUCLEOTIDE SEQUENCE [LARGE SCALE GENOMIC DNA]</scope>
</reference>
<dbReference type="EMBL" id="AMFJ01021665">
    <property type="protein sequence ID" value="EKD65854.1"/>
    <property type="molecule type" value="Genomic_DNA"/>
</dbReference>
<feature type="transmembrane region" description="Helical" evidence="4">
    <location>
        <begin position="6"/>
        <end position="28"/>
    </location>
</feature>
<evidence type="ECO:0000313" key="5">
    <source>
        <dbReference type="EMBL" id="EKD65854.1"/>
    </source>
</evidence>
<accession>K2BUD2</accession>